<keyword evidence="1" id="KW-0732">Signal</keyword>
<sequence>MFSCRSLLLLLLNICSLTAPSLALPFEQRGFWDFAMDGEVGDPKTVMMRDEEGSAMEELPPDVSLCPFGCQCQLSVVQCSDL</sequence>
<evidence type="ECO:0000256" key="1">
    <source>
        <dbReference type="SAM" id="SignalP"/>
    </source>
</evidence>
<protein>
    <recommendedName>
        <fullName evidence="4">Biglycan</fullName>
    </recommendedName>
</protein>
<keyword evidence="3" id="KW-1185">Reference proteome</keyword>
<name>A0ABD0N8H1_CIRMR</name>
<reference evidence="2 3" key="1">
    <citation type="submission" date="2024-05" db="EMBL/GenBank/DDBJ databases">
        <title>Genome sequencing and assembly of Indian major carp, Cirrhinus mrigala (Hamilton, 1822).</title>
        <authorList>
            <person name="Mohindra V."/>
            <person name="Chowdhury L.M."/>
            <person name="Lal K."/>
            <person name="Jena J.K."/>
        </authorList>
    </citation>
    <scope>NUCLEOTIDE SEQUENCE [LARGE SCALE GENOMIC DNA]</scope>
    <source>
        <strain evidence="2">CM1030</strain>
        <tissue evidence="2">Blood</tissue>
    </source>
</reference>
<evidence type="ECO:0000313" key="2">
    <source>
        <dbReference type="EMBL" id="KAL0158404.1"/>
    </source>
</evidence>
<feature type="chain" id="PRO_5044840643" description="Biglycan" evidence="1">
    <location>
        <begin position="24"/>
        <end position="82"/>
    </location>
</feature>
<feature type="signal peptide" evidence="1">
    <location>
        <begin position="1"/>
        <end position="23"/>
    </location>
</feature>
<evidence type="ECO:0008006" key="4">
    <source>
        <dbReference type="Google" id="ProtNLM"/>
    </source>
</evidence>
<proteinExistence type="predicted"/>
<dbReference type="AlphaFoldDB" id="A0ABD0N8H1"/>
<feature type="non-terminal residue" evidence="2">
    <location>
        <position position="82"/>
    </location>
</feature>
<dbReference type="Proteomes" id="UP001529510">
    <property type="component" value="Unassembled WGS sequence"/>
</dbReference>
<accession>A0ABD0N8H1</accession>
<dbReference type="EMBL" id="JAMKFB020000023">
    <property type="protein sequence ID" value="KAL0158404.1"/>
    <property type="molecule type" value="Genomic_DNA"/>
</dbReference>
<evidence type="ECO:0000313" key="3">
    <source>
        <dbReference type="Proteomes" id="UP001529510"/>
    </source>
</evidence>
<gene>
    <name evidence="2" type="ORF">M9458_046480</name>
</gene>
<organism evidence="2 3">
    <name type="scientific">Cirrhinus mrigala</name>
    <name type="common">Mrigala</name>
    <dbReference type="NCBI Taxonomy" id="683832"/>
    <lineage>
        <taxon>Eukaryota</taxon>
        <taxon>Metazoa</taxon>
        <taxon>Chordata</taxon>
        <taxon>Craniata</taxon>
        <taxon>Vertebrata</taxon>
        <taxon>Euteleostomi</taxon>
        <taxon>Actinopterygii</taxon>
        <taxon>Neopterygii</taxon>
        <taxon>Teleostei</taxon>
        <taxon>Ostariophysi</taxon>
        <taxon>Cypriniformes</taxon>
        <taxon>Cyprinidae</taxon>
        <taxon>Labeoninae</taxon>
        <taxon>Labeonini</taxon>
        <taxon>Cirrhinus</taxon>
    </lineage>
</organism>
<comment type="caution">
    <text evidence="2">The sequence shown here is derived from an EMBL/GenBank/DDBJ whole genome shotgun (WGS) entry which is preliminary data.</text>
</comment>